<feature type="region of interest" description="Disordered" evidence="1">
    <location>
        <begin position="49"/>
        <end position="81"/>
    </location>
</feature>
<dbReference type="Proteomes" id="UP001217089">
    <property type="component" value="Unassembled WGS sequence"/>
</dbReference>
<feature type="compositionally biased region" description="Low complexity" evidence="1">
    <location>
        <begin position="18"/>
        <end position="28"/>
    </location>
</feature>
<evidence type="ECO:0000313" key="3">
    <source>
        <dbReference type="Proteomes" id="UP001217089"/>
    </source>
</evidence>
<name>A0ABQ9EU12_TEGGR</name>
<comment type="caution">
    <text evidence="2">The sequence shown here is derived from an EMBL/GenBank/DDBJ whole genome shotgun (WGS) entry which is preliminary data.</text>
</comment>
<gene>
    <name evidence="2" type="ORF">KUTeg_013552</name>
</gene>
<proteinExistence type="predicted"/>
<keyword evidence="3" id="KW-1185">Reference proteome</keyword>
<evidence type="ECO:0000313" key="2">
    <source>
        <dbReference type="EMBL" id="KAJ8308678.1"/>
    </source>
</evidence>
<sequence length="371" mass="42650">MSDISSYEKDGSEYVQNESESSESSSDSYVDMFSNGDIGIENIKLCKRKRRNTHRKPLKKKRQKHVIPNTGTSAPNEGFLENGNDTYNSRRPLLFTSATSDASPAKTPQNRTRIVGEIGETTQSQKESSCNQFMRLTNYFFSQRFESRLIAIEKAMTKMGKKPARGAIRDAHTSGKDSGLKWTVLKDDIRMRPQSEENRQMTDYISTFVKGIYPETSDAVIESSILQQLTTNKFPTNFSCAPISKQYVLLFVVATERYFQSIKEKEQRQKKGKTEQFNKKMMYYQRRKRKLTNRIDAVKKKTSWSQELKDKITSGLTMDFISSESEHESDGESVYVIKPIPWRSEELNGYIKELDKKNSTNKIKIGKETIS</sequence>
<reference evidence="2 3" key="1">
    <citation type="submission" date="2022-12" db="EMBL/GenBank/DDBJ databases">
        <title>Chromosome-level genome of Tegillarca granosa.</title>
        <authorList>
            <person name="Kim J."/>
        </authorList>
    </citation>
    <scope>NUCLEOTIDE SEQUENCE [LARGE SCALE GENOMIC DNA]</scope>
    <source>
        <strain evidence="2">Teg-2019</strain>
        <tissue evidence="2">Adductor muscle</tissue>
    </source>
</reference>
<organism evidence="2 3">
    <name type="scientific">Tegillarca granosa</name>
    <name type="common">Malaysian cockle</name>
    <name type="synonym">Anadara granosa</name>
    <dbReference type="NCBI Taxonomy" id="220873"/>
    <lineage>
        <taxon>Eukaryota</taxon>
        <taxon>Metazoa</taxon>
        <taxon>Spiralia</taxon>
        <taxon>Lophotrochozoa</taxon>
        <taxon>Mollusca</taxon>
        <taxon>Bivalvia</taxon>
        <taxon>Autobranchia</taxon>
        <taxon>Pteriomorphia</taxon>
        <taxon>Arcoida</taxon>
        <taxon>Arcoidea</taxon>
        <taxon>Arcidae</taxon>
        <taxon>Tegillarca</taxon>
    </lineage>
</organism>
<feature type="compositionally biased region" description="Basic residues" evidence="1">
    <location>
        <begin position="49"/>
        <end position="65"/>
    </location>
</feature>
<protein>
    <submittedName>
        <fullName evidence="2">Uncharacterized protein</fullName>
    </submittedName>
</protein>
<accession>A0ABQ9EU12</accession>
<dbReference type="EMBL" id="JARBDR010000657">
    <property type="protein sequence ID" value="KAJ8308678.1"/>
    <property type="molecule type" value="Genomic_DNA"/>
</dbReference>
<feature type="region of interest" description="Disordered" evidence="1">
    <location>
        <begin position="1"/>
        <end position="30"/>
    </location>
</feature>
<evidence type="ECO:0000256" key="1">
    <source>
        <dbReference type="SAM" id="MobiDB-lite"/>
    </source>
</evidence>
<feature type="compositionally biased region" description="Basic and acidic residues" evidence="1">
    <location>
        <begin position="1"/>
        <end position="12"/>
    </location>
</feature>